<evidence type="ECO:0000313" key="9">
    <source>
        <dbReference type="Proteomes" id="UP000615026"/>
    </source>
</evidence>
<dbReference type="Pfam" id="PF00015">
    <property type="entry name" value="MCPsignal"/>
    <property type="match status" value="1"/>
</dbReference>
<dbReference type="Gene3D" id="3.30.450.40">
    <property type="match status" value="5"/>
</dbReference>
<feature type="domain" description="Phytochrome chromophore attachment site" evidence="5">
    <location>
        <begin position="760"/>
        <end position="899"/>
    </location>
</feature>
<feature type="coiled-coil region" evidence="4">
    <location>
        <begin position="910"/>
        <end position="944"/>
    </location>
</feature>
<dbReference type="GO" id="GO:0004888">
    <property type="term" value="F:transmembrane signaling receptor activity"/>
    <property type="evidence" value="ECO:0007669"/>
    <property type="project" value="InterPro"/>
</dbReference>
<dbReference type="InterPro" id="IPR003660">
    <property type="entry name" value="HAMP_dom"/>
</dbReference>
<dbReference type="Proteomes" id="UP000615026">
    <property type="component" value="Unassembled WGS sequence"/>
</dbReference>
<dbReference type="PRINTS" id="PR00260">
    <property type="entry name" value="CHEMTRNSDUCR"/>
</dbReference>
<name>A0A928X1G4_LEPEC</name>
<evidence type="ECO:0000256" key="3">
    <source>
        <dbReference type="PROSITE-ProRule" id="PRU00284"/>
    </source>
</evidence>
<dbReference type="InterPro" id="IPR004089">
    <property type="entry name" value="MCPsignal_dom"/>
</dbReference>
<evidence type="ECO:0000259" key="5">
    <source>
        <dbReference type="PROSITE" id="PS50046"/>
    </source>
</evidence>
<evidence type="ECO:0000313" key="8">
    <source>
        <dbReference type="EMBL" id="MBE9065809.1"/>
    </source>
</evidence>
<dbReference type="InterPro" id="IPR003018">
    <property type="entry name" value="GAF"/>
</dbReference>
<feature type="domain" description="HAMP" evidence="7">
    <location>
        <begin position="932"/>
        <end position="983"/>
    </location>
</feature>
<keyword evidence="4" id="KW-0175">Coiled coil</keyword>
<dbReference type="SMART" id="SM00283">
    <property type="entry name" value="MA"/>
    <property type="match status" value="1"/>
</dbReference>
<dbReference type="GO" id="GO:0006935">
    <property type="term" value="P:chemotaxis"/>
    <property type="evidence" value="ECO:0007669"/>
    <property type="project" value="InterPro"/>
</dbReference>
<feature type="domain" description="Phytochrome chromophore attachment site" evidence="5">
    <location>
        <begin position="65"/>
        <end position="201"/>
    </location>
</feature>
<dbReference type="SUPFAM" id="SSF58104">
    <property type="entry name" value="Methyl-accepting chemotaxis protein (MCP) signaling domain"/>
    <property type="match status" value="1"/>
</dbReference>
<comment type="caution">
    <text evidence="8">The sequence shown here is derived from an EMBL/GenBank/DDBJ whole genome shotgun (WGS) entry which is preliminary data.</text>
</comment>
<evidence type="ECO:0000259" key="6">
    <source>
        <dbReference type="PROSITE" id="PS50111"/>
    </source>
</evidence>
<dbReference type="PANTHER" id="PTHR32089">
    <property type="entry name" value="METHYL-ACCEPTING CHEMOTAXIS PROTEIN MCPB"/>
    <property type="match status" value="1"/>
</dbReference>
<feature type="domain" description="Methyl-accepting transducer" evidence="6">
    <location>
        <begin position="988"/>
        <end position="1224"/>
    </location>
</feature>
<sequence length="1261" mass="140138">MTMSETTPDNNVVLTTLNTVAKETDDQQASPEETLRSLTLDAIALPPSPGKRPFAIANAMAQATHLDNLCQITVTELRKQFVVDRALIYQFQSSTHGTIIAESLTSGYRPVLGQTLAALAFGATTTQHYQQQAVVSINNIAEEAATPYQAQIFQHLQVQASLGLPLFLENQLWGLLVVQNCAAPRQWNDSEIARLYQVGTELTLKLQPLQLQAERQLISSLSDKLRQASDQETIFRSVTRDVRNLLNVDRVAICQFRQDYSLEFIFESKVGQVAPMLNAVLADSHLQTQKGGIFRQSEPFVVNHVEEDPTLTPCHIENLMDFDIKACAIVAIYQGQKLWGLLGAYQHSGPRYWDHNEVKLLTQLSNLVGVSLHQTELMEEMAKASENQEALPDIINKISNTAYAEKIYQTAVQEVRNLLTVEHVCIYKFRPDYFGDFIYESGASGWPSLVGSAWEDTYVQENQGGRFRNTEQPFLADDIYTAGLSECHIQTLEHFGVKSFLVVAIKQEGNLWGLLSAFQHSGPRHWLESDVKVLQEISRQMEASLKGADYVAQLQEQSAQMTKAAQIGRAVSDIIPKILQAQKTEQILKLTQQAVRQLLKCDRVAFHRFNANWSSELVYKSSTKSQASSDLEEKLSVIWPNHNLQETQGGPYRDQESLVVNNIYAAGHAPLEIEMLEEFGINAYMAIPIFKKGQLWGVLSAYQNEKPRSWTNAEINALKQISLQVGAAMQQADYLKRLTLITQQEQLISNIIDRLRKANDLPQTLTVVARDIREMLQADRVGMYQFNPATNYNVGEFVVEDVAPGIRSAMAVRVQDHCFAAGQAENYQKGRSWIVNDVKTLDLPTCLVELLASLQVRASLVVPLLKGDVLWGLFAIHQCQGPREWQDLEVEFVHRIGTQLNLALQQADYLEQLQEKNSALEATATREKQSKERLQQQVMRLLTEVRPALDGDLTVRAPVTDTEVGTVASAYNNTLQSLQKIVLEVKQAAGQVGQTSQFSRTSMTSLNQQAQKQATALDQTLTRVQEMLSLTEAVANDAQQVETAVQQANLTIQSGDTAMNNTVSSIMAIRATVADTSQRIKRLSESSQKISKVVNLISHFTNQTQLLSLNASIEATRAGEYGRGFAVVADEVRSLARQSAEAATEIEQLVQDIQIGTAEVSTAMETGIQQVAEGTSLVTDTRQNLTAIVEATSQISKLIEGITQITHRQVSEFKDVTVNVNEATEIANQTSTESEQLTQAIHQLLATAEALQASTNKFKVA</sequence>
<dbReference type="GO" id="GO:0007165">
    <property type="term" value="P:signal transduction"/>
    <property type="evidence" value="ECO:0007669"/>
    <property type="project" value="UniProtKB-KW"/>
</dbReference>
<protein>
    <submittedName>
        <fullName evidence="8">GAF domain-containing protein</fullName>
    </submittedName>
</protein>
<evidence type="ECO:0000256" key="2">
    <source>
        <dbReference type="ARBA" id="ARBA00029447"/>
    </source>
</evidence>
<dbReference type="EMBL" id="JADEXP010000019">
    <property type="protein sequence ID" value="MBE9065809.1"/>
    <property type="molecule type" value="Genomic_DNA"/>
</dbReference>
<dbReference type="CDD" id="cd11386">
    <property type="entry name" value="MCP_signal"/>
    <property type="match status" value="1"/>
</dbReference>
<feature type="domain" description="Phytochrome chromophore attachment site" evidence="5">
    <location>
        <begin position="403"/>
        <end position="540"/>
    </location>
</feature>
<dbReference type="SMART" id="SM00065">
    <property type="entry name" value="GAF"/>
    <property type="match status" value="5"/>
</dbReference>
<feature type="domain" description="Phytochrome chromophore attachment site" evidence="5">
    <location>
        <begin position="230"/>
        <end position="367"/>
    </location>
</feature>
<dbReference type="Gene3D" id="1.10.287.950">
    <property type="entry name" value="Methyl-accepting chemotaxis protein"/>
    <property type="match status" value="1"/>
</dbReference>
<organism evidence="8 9">
    <name type="scientific">Leptolyngbya cf. ectocarpi LEGE 11479</name>
    <dbReference type="NCBI Taxonomy" id="1828722"/>
    <lineage>
        <taxon>Bacteria</taxon>
        <taxon>Bacillati</taxon>
        <taxon>Cyanobacteriota</taxon>
        <taxon>Cyanophyceae</taxon>
        <taxon>Leptolyngbyales</taxon>
        <taxon>Leptolyngbyaceae</taxon>
        <taxon>Leptolyngbya group</taxon>
        <taxon>Leptolyngbya</taxon>
    </lineage>
</organism>
<dbReference type="GO" id="GO:0016020">
    <property type="term" value="C:membrane"/>
    <property type="evidence" value="ECO:0007669"/>
    <property type="project" value="InterPro"/>
</dbReference>
<evidence type="ECO:0000256" key="1">
    <source>
        <dbReference type="ARBA" id="ARBA00023224"/>
    </source>
</evidence>
<gene>
    <name evidence="8" type="ORF">IQ260_03990</name>
</gene>
<dbReference type="RefSeq" id="WP_193991078.1">
    <property type="nucleotide sequence ID" value="NZ_JADEXP010000019.1"/>
</dbReference>
<dbReference type="Pfam" id="PF01590">
    <property type="entry name" value="GAF"/>
    <property type="match status" value="5"/>
</dbReference>
<feature type="domain" description="Phytochrome chromophore attachment site" evidence="5">
    <location>
        <begin position="583"/>
        <end position="724"/>
    </location>
</feature>
<dbReference type="PROSITE" id="PS50111">
    <property type="entry name" value="CHEMOTAXIS_TRANSDUC_2"/>
    <property type="match status" value="1"/>
</dbReference>
<dbReference type="InterPro" id="IPR016132">
    <property type="entry name" value="Phyto_chromo_attachment"/>
</dbReference>
<evidence type="ECO:0000259" key="7">
    <source>
        <dbReference type="PROSITE" id="PS50885"/>
    </source>
</evidence>
<accession>A0A928X1G4</accession>
<keyword evidence="1 3" id="KW-0807">Transducer</keyword>
<evidence type="ECO:0000256" key="4">
    <source>
        <dbReference type="SAM" id="Coils"/>
    </source>
</evidence>
<dbReference type="PROSITE" id="PS50046">
    <property type="entry name" value="PHYTOCHROME_2"/>
    <property type="match status" value="5"/>
</dbReference>
<reference evidence="8" key="1">
    <citation type="submission" date="2020-10" db="EMBL/GenBank/DDBJ databases">
        <authorList>
            <person name="Castelo-Branco R."/>
            <person name="Eusebio N."/>
            <person name="Adriana R."/>
            <person name="Vieira A."/>
            <person name="Brugerolle De Fraissinette N."/>
            <person name="Rezende De Castro R."/>
            <person name="Schneider M.P."/>
            <person name="Vasconcelos V."/>
            <person name="Leao P.N."/>
        </authorList>
    </citation>
    <scope>NUCLEOTIDE SEQUENCE</scope>
    <source>
        <strain evidence="8">LEGE 11479</strain>
    </source>
</reference>
<keyword evidence="9" id="KW-1185">Reference proteome</keyword>
<dbReference type="AlphaFoldDB" id="A0A928X1G4"/>
<dbReference type="SUPFAM" id="SSF55781">
    <property type="entry name" value="GAF domain-like"/>
    <property type="match status" value="5"/>
</dbReference>
<dbReference type="PROSITE" id="PS50885">
    <property type="entry name" value="HAMP"/>
    <property type="match status" value="1"/>
</dbReference>
<dbReference type="InterPro" id="IPR029016">
    <property type="entry name" value="GAF-like_dom_sf"/>
</dbReference>
<dbReference type="PANTHER" id="PTHR32089:SF114">
    <property type="entry name" value="METHYL-ACCEPTING CHEMOTAXIS PROTEIN MCPB"/>
    <property type="match status" value="1"/>
</dbReference>
<proteinExistence type="inferred from homology"/>
<comment type="similarity">
    <text evidence="2">Belongs to the methyl-accepting chemotaxis (MCP) protein family.</text>
</comment>
<dbReference type="InterPro" id="IPR004090">
    <property type="entry name" value="Chemotax_Me-accpt_rcpt"/>
</dbReference>